<keyword evidence="3" id="KW-1185">Reference proteome</keyword>
<gene>
    <name evidence="2" type="ORF">P343_14590</name>
</gene>
<dbReference type="InterPro" id="IPR002934">
    <property type="entry name" value="Polymerase_NTP_transf_dom"/>
</dbReference>
<dbReference type="OrthoDB" id="9791330at2"/>
<dbReference type="PATRIC" id="fig|1395513.3.peg.2963"/>
<dbReference type="AlphaFoldDB" id="V6IUY9"/>
<sequence>MKNHIKEQLFERNRKIIEIVIERVKRDCPDTVALIGVCGSFYTGQFYEKSDLDLLIVINDEKAWEIASCFIMEDIGYDIYCSPWEKLERMASYEHVLVSHVIDVDIVYCAAAEYKERFEKLKQQALAVLKAPLTLEIYDKAGSQLQEAMLEYANLMLADEMSQCRYYSATILDCVKQVICLLNHSYFRFGVKEHLHEIMEMEKVPDNFERQFNDLIHAPSIQDIKAVATDMIKSVRQLHREVGKSFKDQPPIPTADALTGTYEEIYSNWRNKVYSAAKRNDVHLSLMTAMCCQQFYNEMHEEYGTAAINLMKAFDPCNLEEFAEAFDRMMDVYANEYVKVHKPIKNYSSLKDFEKDYLSL</sequence>
<name>V6IUY9_9BACL</name>
<evidence type="ECO:0000259" key="1">
    <source>
        <dbReference type="Pfam" id="PF01909"/>
    </source>
</evidence>
<dbReference type="Pfam" id="PF01909">
    <property type="entry name" value="NTP_transf_2"/>
    <property type="match status" value="1"/>
</dbReference>
<dbReference type="EMBL" id="AWTC01000016">
    <property type="protein sequence ID" value="EST10927.1"/>
    <property type="molecule type" value="Genomic_DNA"/>
</dbReference>
<organism evidence="2 3">
    <name type="scientific">Sporolactobacillus laevolacticus DSM 442</name>
    <dbReference type="NCBI Taxonomy" id="1395513"/>
    <lineage>
        <taxon>Bacteria</taxon>
        <taxon>Bacillati</taxon>
        <taxon>Bacillota</taxon>
        <taxon>Bacilli</taxon>
        <taxon>Bacillales</taxon>
        <taxon>Sporolactobacillaceae</taxon>
        <taxon>Sporolactobacillus</taxon>
    </lineage>
</organism>
<dbReference type="GO" id="GO:0016779">
    <property type="term" value="F:nucleotidyltransferase activity"/>
    <property type="evidence" value="ECO:0007669"/>
    <property type="project" value="InterPro"/>
</dbReference>
<dbReference type="Gene3D" id="3.30.460.10">
    <property type="entry name" value="Beta Polymerase, domain 2"/>
    <property type="match status" value="1"/>
</dbReference>
<dbReference type="RefSeq" id="WP_023511144.1">
    <property type="nucleotide sequence ID" value="NZ_AWTC01000016.1"/>
</dbReference>
<evidence type="ECO:0000313" key="3">
    <source>
        <dbReference type="Proteomes" id="UP000018296"/>
    </source>
</evidence>
<feature type="domain" description="Polymerase nucleotidyl transferase" evidence="1">
    <location>
        <begin position="18"/>
        <end position="113"/>
    </location>
</feature>
<accession>V6IUY9</accession>
<reference evidence="2 3" key="1">
    <citation type="journal article" date="2013" name="Genome Announc.">
        <title>Genome Sequence of Sporolactobacillus laevolacticus DSM442, an Efficient Polymer-Grade D-Lactate Producer from Agricultural Waste Cottonseed as a Nitrogen Source.</title>
        <authorList>
            <person name="Wang H."/>
            <person name="Wang L."/>
            <person name="Ju J."/>
            <person name="Yu B."/>
            <person name="Ma Y."/>
        </authorList>
    </citation>
    <scope>NUCLEOTIDE SEQUENCE [LARGE SCALE GENOMIC DNA]</scope>
    <source>
        <strain evidence="2 3">DSM 442</strain>
    </source>
</reference>
<protein>
    <recommendedName>
        <fullName evidence="1">Polymerase nucleotidyl transferase domain-containing protein</fullName>
    </recommendedName>
</protein>
<proteinExistence type="predicted"/>
<dbReference type="SUPFAM" id="SSF81301">
    <property type="entry name" value="Nucleotidyltransferase"/>
    <property type="match status" value="1"/>
</dbReference>
<dbReference type="Proteomes" id="UP000018296">
    <property type="component" value="Unassembled WGS sequence"/>
</dbReference>
<comment type="caution">
    <text evidence="2">The sequence shown here is derived from an EMBL/GenBank/DDBJ whole genome shotgun (WGS) entry which is preliminary data.</text>
</comment>
<evidence type="ECO:0000313" key="2">
    <source>
        <dbReference type="EMBL" id="EST10927.1"/>
    </source>
</evidence>
<dbReference type="eggNOG" id="ENOG502ZQK5">
    <property type="taxonomic scope" value="Bacteria"/>
</dbReference>
<dbReference type="InterPro" id="IPR043519">
    <property type="entry name" value="NT_sf"/>
</dbReference>